<dbReference type="GO" id="GO:0016787">
    <property type="term" value="F:hydrolase activity"/>
    <property type="evidence" value="ECO:0007669"/>
    <property type="project" value="UniProtKB-KW"/>
</dbReference>
<keyword evidence="8" id="KW-0067">ATP-binding</keyword>
<feature type="compositionally biased region" description="Basic and acidic residues" evidence="10">
    <location>
        <begin position="811"/>
        <end position="821"/>
    </location>
</feature>
<dbReference type="EC" id="3.1.-.-" evidence="13"/>
<feature type="domain" description="HD Cas3-type" evidence="12">
    <location>
        <begin position="22"/>
        <end position="226"/>
    </location>
</feature>
<dbReference type="RefSeq" id="WP_179820753.1">
    <property type="nucleotide sequence ID" value="NZ_JACCFS010000001.1"/>
</dbReference>
<dbReference type="GO" id="GO:0051607">
    <property type="term" value="P:defense response to virus"/>
    <property type="evidence" value="ECO:0007669"/>
    <property type="project" value="UniProtKB-KW"/>
</dbReference>
<dbReference type="Pfam" id="PF00270">
    <property type="entry name" value="DEAD"/>
    <property type="match status" value="1"/>
</dbReference>
<dbReference type="Pfam" id="PF22590">
    <property type="entry name" value="Cas3-like_C_2"/>
    <property type="match status" value="1"/>
</dbReference>
<evidence type="ECO:0000256" key="3">
    <source>
        <dbReference type="ARBA" id="ARBA00022722"/>
    </source>
</evidence>
<gene>
    <name evidence="13" type="ORF">HNR10_000685</name>
</gene>
<evidence type="ECO:0000313" key="14">
    <source>
        <dbReference type="Proteomes" id="UP000572051"/>
    </source>
</evidence>
<dbReference type="EC" id="3.6.4.-" evidence="13"/>
<comment type="caution">
    <text evidence="13">The sequence shown here is derived from an EMBL/GenBank/DDBJ whole genome shotgun (WGS) entry which is preliminary data.</text>
</comment>
<keyword evidence="6 13" id="KW-0378">Hydrolase</keyword>
<dbReference type="PROSITE" id="PS51643">
    <property type="entry name" value="HD_CAS3"/>
    <property type="match status" value="1"/>
</dbReference>
<dbReference type="Pfam" id="PF18019">
    <property type="entry name" value="Cas3_HD"/>
    <property type="match status" value="1"/>
</dbReference>
<feature type="region of interest" description="Disordered" evidence="10">
    <location>
        <begin position="377"/>
        <end position="399"/>
    </location>
</feature>
<dbReference type="InterPro" id="IPR014001">
    <property type="entry name" value="Helicase_ATP-bd"/>
</dbReference>
<evidence type="ECO:0000259" key="12">
    <source>
        <dbReference type="PROSITE" id="PS51643"/>
    </source>
</evidence>
<dbReference type="InterPro" id="IPR038257">
    <property type="entry name" value="CRISPR-assoc_Cas3_HD_sf"/>
</dbReference>
<evidence type="ECO:0000256" key="1">
    <source>
        <dbReference type="ARBA" id="ARBA00006847"/>
    </source>
</evidence>
<evidence type="ECO:0000256" key="7">
    <source>
        <dbReference type="ARBA" id="ARBA00022806"/>
    </source>
</evidence>
<reference evidence="13 14" key="1">
    <citation type="submission" date="2020-07" db="EMBL/GenBank/DDBJ databases">
        <title>Sequencing the genomes of 1000 actinobacteria strains.</title>
        <authorList>
            <person name="Klenk H.-P."/>
        </authorList>
    </citation>
    <scope>NUCLEOTIDE SEQUENCE [LARGE SCALE GENOMIC DNA]</scope>
    <source>
        <strain evidence="13 14">DSM 44442</strain>
    </source>
</reference>
<dbReference type="SMART" id="SM00487">
    <property type="entry name" value="DEXDc"/>
    <property type="match status" value="1"/>
</dbReference>
<comment type="similarity">
    <text evidence="2">In the central section; belongs to the CRISPR-associated helicase Cas3 family.</text>
</comment>
<feature type="region of interest" description="Disordered" evidence="10">
    <location>
        <begin position="799"/>
        <end position="821"/>
    </location>
</feature>
<dbReference type="Proteomes" id="UP000572051">
    <property type="component" value="Unassembled WGS sequence"/>
</dbReference>
<dbReference type="GO" id="GO:0004519">
    <property type="term" value="F:endonuclease activity"/>
    <property type="evidence" value="ECO:0007669"/>
    <property type="project" value="UniProtKB-KW"/>
</dbReference>
<evidence type="ECO:0000256" key="10">
    <source>
        <dbReference type="SAM" id="MobiDB-lite"/>
    </source>
</evidence>
<dbReference type="InterPro" id="IPR011545">
    <property type="entry name" value="DEAD/DEAH_box_helicase_dom"/>
</dbReference>
<dbReference type="GO" id="GO:0005524">
    <property type="term" value="F:ATP binding"/>
    <property type="evidence" value="ECO:0007669"/>
    <property type="project" value="UniProtKB-KW"/>
</dbReference>
<dbReference type="PANTHER" id="PTHR47963">
    <property type="entry name" value="DEAD-BOX ATP-DEPENDENT RNA HELICASE 47, MITOCHONDRIAL"/>
    <property type="match status" value="1"/>
</dbReference>
<evidence type="ECO:0000313" key="13">
    <source>
        <dbReference type="EMBL" id="NYJ32804.1"/>
    </source>
</evidence>
<dbReference type="Gene3D" id="3.40.50.300">
    <property type="entry name" value="P-loop containing nucleotide triphosphate hydrolases"/>
    <property type="match status" value="2"/>
</dbReference>
<keyword evidence="13" id="KW-0255">Endonuclease</keyword>
<accession>A0A7Z0EIP3</accession>
<dbReference type="PROSITE" id="PS51192">
    <property type="entry name" value="HELICASE_ATP_BIND_1"/>
    <property type="match status" value="1"/>
</dbReference>
<evidence type="ECO:0000256" key="8">
    <source>
        <dbReference type="ARBA" id="ARBA00022840"/>
    </source>
</evidence>
<dbReference type="InterPro" id="IPR006483">
    <property type="entry name" value="CRISPR-assoc_Cas3_HD"/>
</dbReference>
<keyword evidence="7 13" id="KW-0347">Helicase</keyword>
<evidence type="ECO:0000256" key="9">
    <source>
        <dbReference type="ARBA" id="ARBA00023118"/>
    </source>
</evidence>
<evidence type="ECO:0000256" key="4">
    <source>
        <dbReference type="ARBA" id="ARBA00022723"/>
    </source>
</evidence>
<evidence type="ECO:0000256" key="5">
    <source>
        <dbReference type="ARBA" id="ARBA00022741"/>
    </source>
</evidence>
<dbReference type="CDD" id="cd17930">
    <property type="entry name" value="DEXHc_cas3"/>
    <property type="match status" value="1"/>
</dbReference>
<dbReference type="InterPro" id="IPR054712">
    <property type="entry name" value="Cas3-like_dom"/>
</dbReference>
<dbReference type="GO" id="GO:0046872">
    <property type="term" value="F:metal ion binding"/>
    <property type="evidence" value="ECO:0007669"/>
    <property type="project" value="UniProtKB-KW"/>
</dbReference>
<dbReference type="InterPro" id="IPR006474">
    <property type="entry name" value="Helicase_Cas3_CRISPR-ass_core"/>
</dbReference>
<protein>
    <submittedName>
        <fullName evidence="13">CRISPR-associated endonuclease/helicase Cas3</fullName>
        <ecNumber evidence="13">3.1.-.-</ecNumber>
        <ecNumber evidence="13">3.6.4.-</ecNumber>
    </submittedName>
</protein>
<feature type="compositionally biased region" description="Basic and acidic residues" evidence="10">
    <location>
        <begin position="377"/>
        <end position="395"/>
    </location>
</feature>
<keyword evidence="9" id="KW-0051">Antiviral defense</keyword>
<evidence type="ECO:0000256" key="2">
    <source>
        <dbReference type="ARBA" id="ARBA00009046"/>
    </source>
</evidence>
<evidence type="ECO:0000259" key="11">
    <source>
        <dbReference type="PROSITE" id="PS51192"/>
    </source>
</evidence>
<keyword evidence="3" id="KW-0540">Nuclease</keyword>
<sequence length="821" mass="91196">MATVREQCPEPDPVTRPWAKHTKNGEHALVCHAIDTMEVAYLLYPIILGPRIRRELDRAFEPLQAQAQDWVALFCGLHDLGKFTPAFQALVIDVAKKRFTEEDHEILDRNAPTKARRRWDTKHGLGTAAHMEDMLKAAGASHDTAQLIGHVLGGHHGWFPGPGVIRGIKKKDDLGNQSWARRRSDLVRAVAALRGLDFETPNWSRVEMPSLALLGLAGLTTISDWVASDSSRFDYEPWPTDLLTYRDHARKQAEQALERTWWTAWQLPTCTGYRDLFRKSPPRPLQQAVEKVLNQCAEPGVLVVEAPTGEGKTRAGLQAAADLSRRLGLGGLYLATPTKALSKQAADDVRELMRATNSPLDVNLVYSGAAAELRAGRQEDQIRPTAVGEHEHSGDEDGQDSLEWFTRKRGLAFPVGVGTIDQLVKSVIRSGHNYLGMTSVSNKVVIVDEAHAYDLYTGLLVDQFLWFCGWVGVPVVLMSATLPANRREELLEYWHAGAEGRAPDPERTRVVEPGSWQVTWSGAQRSAQSFDLSDETRGRGPVRVEHVSDSPAAIAARVVERVGAVGTAIVVLNTRVRAQDVHDRIADLLESATRRPELVLFTGESQGVARTEVEARVRMLLGKGSPEDRHAIVVGTQVLEHGLDIDADLMVSDLCPVDLLFQRAGRLHRHARHNRPPGVKTPLLLIADTDPAEREARRPSARTSLGFSTGTSSIYLPWILGRTRAVLTDVLSRGTWDPLDEIGKQVHRVYVEDDPLIEPGWERAWEAAELGYERRRQWLRFQASAVMASLVTTPRSLLRLTRHSGPGGQTRPRDGRERDAK</sequence>
<keyword evidence="5" id="KW-0547">Nucleotide-binding</keyword>
<keyword evidence="14" id="KW-1185">Reference proteome</keyword>
<keyword evidence="4" id="KW-0479">Metal-binding</keyword>
<dbReference type="GO" id="GO:0003723">
    <property type="term" value="F:RNA binding"/>
    <property type="evidence" value="ECO:0007669"/>
    <property type="project" value="TreeGrafter"/>
</dbReference>
<dbReference type="GO" id="GO:0003724">
    <property type="term" value="F:RNA helicase activity"/>
    <property type="evidence" value="ECO:0007669"/>
    <property type="project" value="TreeGrafter"/>
</dbReference>
<feature type="domain" description="Helicase ATP-binding" evidence="11">
    <location>
        <begin position="293"/>
        <end position="500"/>
    </location>
</feature>
<dbReference type="NCBIfam" id="TIGR01596">
    <property type="entry name" value="cas3_HD"/>
    <property type="match status" value="1"/>
</dbReference>
<proteinExistence type="inferred from homology"/>
<dbReference type="InterPro" id="IPR027417">
    <property type="entry name" value="P-loop_NTPase"/>
</dbReference>
<dbReference type="EMBL" id="JACCFS010000001">
    <property type="protein sequence ID" value="NYJ32804.1"/>
    <property type="molecule type" value="Genomic_DNA"/>
</dbReference>
<dbReference type="SUPFAM" id="SSF52540">
    <property type="entry name" value="P-loop containing nucleoside triphosphate hydrolases"/>
    <property type="match status" value="1"/>
</dbReference>
<dbReference type="NCBIfam" id="TIGR01587">
    <property type="entry name" value="cas3_core"/>
    <property type="match status" value="1"/>
</dbReference>
<dbReference type="CDD" id="cd09641">
    <property type="entry name" value="Cas3''_I"/>
    <property type="match status" value="1"/>
</dbReference>
<dbReference type="Gene3D" id="1.10.3210.30">
    <property type="match status" value="1"/>
</dbReference>
<organism evidence="13 14">
    <name type="scientific">Nocardiopsis aegyptia</name>
    <dbReference type="NCBI Taxonomy" id="220378"/>
    <lineage>
        <taxon>Bacteria</taxon>
        <taxon>Bacillati</taxon>
        <taxon>Actinomycetota</taxon>
        <taxon>Actinomycetes</taxon>
        <taxon>Streptosporangiales</taxon>
        <taxon>Nocardiopsidaceae</taxon>
        <taxon>Nocardiopsis</taxon>
    </lineage>
</organism>
<evidence type="ECO:0000256" key="6">
    <source>
        <dbReference type="ARBA" id="ARBA00022801"/>
    </source>
</evidence>
<comment type="similarity">
    <text evidence="1">In the N-terminal section; belongs to the CRISPR-associated nuclease Cas3-HD family.</text>
</comment>
<name>A0A7Z0EIP3_9ACTN</name>
<dbReference type="InterPro" id="IPR050547">
    <property type="entry name" value="DEAD_box_RNA_helicases"/>
</dbReference>
<dbReference type="PANTHER" id="PTHR47963:SF9">
    <property type="entry name" value="CRISPR-ASSOCIATED ENDONUCLEASE_HELICASE CAS3"/>
    <property type="match status" value="1"/>
</dbReference>
<dbReference type="AlphaFoldDB" id="A0A7Z0EIP3"/>